<gene>
    <name evidence="1" type="ORF">NXS11_05675</name>
</gene>
<accession>A0ABT2F1Q4</accession>
<keyword evidence="2" id="KW-1185">Reference proteome</keyword>
<dbReference type="Proteomes" id="UP001205609">
    <property type="component" value="Unassembled WGS sequence"/>
</dbReference>
<comment type="caution">
    <text evidence="1">The sequence shown here is derived from an EMBL/GenBank/DDBJ whole genome shotgun (WGS) entry which is preliminary data.</text>
</comment>
<organism evidence="1 2">
    <name type="scientific">Staphylococcus americanisciuri</name>
    <dbReference type="NCBI Taxonomy" id="2973940"/>
    <lineage>
        <taxon>Bacteria</taxon>
        <taxon>Bacillati</taxon>
        <taxon>Bacillota</taxon>
        <taxon>Bacilli</taxon>
        <taxon>Bacillales</taxon>
        <taxon>Staphylococcaceae</taxon>
        <taxon>Staphylococcus</taxon>
    </lineage>
</organism>
<protein>
    <recommendedName>
        <fullName evidence="3">Bacteriophage protein</fullName>
    </recommendedName>
</protein>
<dbReference type="EMBL" id="JANUXY010000004">
    <property type="protein sequence ID" value="MCS4486384.1"/>
    <property type="molecule type" value="Genomic_DNA"/>
</dbReference>
<proteinExistence type="predicted"/>
<evidence type="ECO:0000313" key="1">
    <source>
        <dbReference type="EMBL" id="MCS4486384.1"/>
    </source>
</evidence>
<evidence type="ECO:0008006" key="3">
    <source>
        <dbReference type="Google" id="ProtNLM"/>
    </source>
</evidence>
<evidence type="ECO:0000313" key="2">
    <source>
        <dbReference type="Proteomes" id="UP001205609"/>
    </source>
</evidence>
<sequence length="135" mass="15790">MIDILTHVYNLLKADERLSQKVSSNDIKFNKTPDAQNLLQPTIIIDDYDDPTPETHADGDRIAYNYAFQIDVYVNVSKKYNARILRNEISNLISEILWNADKIKLVANLGNDFNSQFSLYRSTRRYEAIFYNDEY</sequence>
<reference evidence="1 2" key="1">
    <citation type="journal article" date="2023" name="Int. J. Syst. Evol. Microbiol.">
        <title>Streptococcus sciuri sp. nov., Staphylococcus marylandisciuri sp. nov. and Staphylococcus americanisciuri sp. nov., isolated from faeces of eastern grey squirrel (Sciurus carolinensis).</title>
        <authorList>
            <person name="Volokhov D.V."/>
            <person name="Zagorodnyaya T.A."/>
            <person name="Furtak V.A."/>
            <person name="Nattanmai G."/>
            <person name="Randall L."/>
            <person name="Jose S."/>
            <person name="Gao Y."/>
            <person name="Eisenberg T."/>
            <person name="Delmonte P."/>
            <person name="Blom J."/>
            <person name="Mitchell K.K."/>
        </authorList>
    </citation>
    <scope>NUCLEOTIDE SEQUENCE [LARGE SCALE GENOMIC DNA]</scope>
    <source>
        <strain evidence="1 2">GRT3</strain>
    </source>
</reference>
<name>A0ABT2F1Q4_9STAP</name>
<dbReference type="RefSeq" id="WP_259199691.1">
    <property type="nucleotide sequence ID" value="NZ_JANUXY010000004.1"/>
</dbReference>